<keyword evidence="2" id="KW-0804">Transcription</keyword>
<name>A0ABY2E2B1_9MICO</name>
<evidence type="ECO:0000313" key="5">
    <source>
        <dbReference type="EMBL" id="TDE92744.1"/>
    </source>
</evidence>
<accession>A0ABY2E2B1</accession>
<dbReference type="InterPro" id="IPR018764">
    <property type="entry name" value="RskA_C"/>
</dbReference>
<feature type="domain" description="Anti-sigma K factor RskA C-terminal" evidence="4">
    <location>
        <begin position="116"/>
        <end position="239"/>
    </location>
</feature>
<dbReference type="EMBL" id="SMNA01000006">
    <property type="protein sequence ID" value="TDE92744.1"/>
    <property type="molecule type" value="Genomic_DNA"/>
</dbReference>
<feature type="region of interest" description="Disordered" evidence="3">
    <location>
        <begin position="228"/>
        <end position="247"/>
    </location>
</feature>
<sequence>MSHLDDQTIALRALGEDPGPEASAHLAGCATCRDEVGALQRVTTAARAGAPRLDVPDERVWQHVAEELGLDRIGADGVVTDEVDADPDDADEPHAPIRLSHDVPAPTSWWRRPVWVAAAGFVLGAAVTAGALTLGGEGEPPVVATAELDPLPGHEVTGTAAVHDVDGRQVLRVELPDPGGAGFLEVWLLDADAQRLVSLGILTGTEGTFDLPVGLDLSEFPVVDVSEEPFDGDPAHSGDSIVRGTLA</sequence>
<dbReference type="Proteomes" id="UP000504882">
    <property type="component" value="Unassembled WGS sequence"/>
</dbReference>
<dbReference type="Gene3D" id="1.10.10.1320">
    <property type="entry name" value="Anti-sigma factor, zinc-finger domain"/>
    <property type="match status" value="1"/>
</dbReference>
<evidence type="ECO:0000256" key="3">
    <source>
        <dbReference type="SAM" id="MobiDB-lite"/>
    </source>
</evidence>
<evidence type="ECO:0000256" key="2">
    <source>
        <dbReference type="ARBA" id="ARBA00023163"/>
    </source>
</evidence>
<evidence type="ECO:0000313" key="6">
    <source>
        <dbReference type="Proteomes" id="UP000504882"/>
    </source>
</evidence>
<evidence type="ECO:0000256" key="1">
    <source>
        <dbReference type="ARBA" id="ARBA00023015"/>
    </source>
</evidence>
<evidence type="ECO:0000259" key="4">
    <source>
        <dbReference type="Pfam" id="PF10099"/>
    </source>
</evidence>
<dbReference type="InterPro" id="IPR041916">
    <property type="entry name" value="Anti_sigma_zinc_sf"/>
</dbReference>
<dbReference type="RefSeq" id="WP_133108374.1">
    <property type="nucleotide sequence ID" value="NZ_SMNA01000006.1"/>
</dbReference>
<reference evidence="5 6" key="1">
    <citation type="submission" date="2019-03" db="EMBL/GenBank/DDBJ databases">
        <title>Genomic features of bacteria from cold environments.</title>
        <authorList>
            <person name="Shen L."/>
        </authorList>
    </citation>
    <scope>NUCLEOTIDE SEQUENCE [LARGE SCALE GENOMIC DNA]</scope>
    <source>
        <strain evidence="6">T3246-1</strain>
    </source>
</reference>
<keyword evidence="1" id="KW-0805">Transcription regulation</keyword>
<dbReference type="Pfam" id="PF10099">
    <property type="entry name" value="RskA_C"/>
    <property type="match status" value="1"/>
</dbReference>
<protein>
    <submittedName>
        <fullName evidence="5">Anti-sigma factor</fullName>
    </submittedName>
</protein>
<organism evidence="5 6">
    <name type="scientific">Occultella glacieicola</name>
    <dbReference type="NCBI Taxonomy" id="2518684"/>
    <lineage>
        <taxon>Bacteria</taxon>
        <taxon>Bacillati</taxon>
        <taxon>Actinomycetota</taxon>
        <taxon>Actinomycetes</taxon>
        <taxon>Micrococcales</taxon>
        <taxon>Ruaniaceae</taxon>
        <taxon>Occultella</taxon>
    </lineage>
</organism>
<proteinExistence type="predicted"/>
<gene>
    <name evidence="5" type="ORF">EXU48_14600</name>
</gene>
<comment type="caution">
    <text evidence="5">The sequence shown here is derived from an EMBL/GenBank/DDBJ whole genome shotgun (WGS) entry which is preliminary data.</text>
</comment>
<keyword evidence="6" id="KW-1185">Reference proteome</keyword>